<keyword evidence="1" id="KW-0812">Transmembrane</keyword>
<feature type="transmembrane region" description="Helical" evidence="1">
    <location>
        <begin position="12"/>
        <end position="32"/>
    </location>
</feature>
<dbReference type="RefSeq" id="WP_034294623.1">
    <property type="nucleotide sequence ID" value="NZ_CP091519.2"/>
</dbReference>
<evidence type="ECO:0000256" key="1">
    <source>
        <dbReference type="SAM" id="Phobius"/>
    </source>
</evidence>
<dbReference type="AlphaFoldDB" id="A0A376BNF2"/>
<evidence type="ECO:0000313" key="3">
    <source>
        <dbReference type="Proteomes" id="UP000254209"/>
    </source>
</evidence>
<proteinExistence type="predicted"/>
<keyword evidence="3" id="KW-1185">Reference proteome</keyword>
<accession>A0A376BNF2</accession>
<keyword evidence="1" id="KW-0472">Membrane</keyword>
<dbReference type="STRING" id="1120980.GCA_000745955_02084"/>
<gene>
    <name evidence="2" type="ORF">NCTC10283_01336</name>
</gene>
<dbReference type="EMBL" id="UFSO01000002">
    <property type="protein sequence ID" value="SSY71196.1"/>
    <property type="molecule type" value="Genomic_DNA"/>
</dbReference>
<name>A0A376BNF2_9NEIS</name>
<reference evidence="2 3" key="1">
    <citation type="submission" date="2018-06" db="EMBL/GenBank/DDBJ databases">
        <authorList>
            <consortium name="Pathogen Informatics"/>
            <person name="Doyle S."/>
        </authorList>
    </citation>
    <scope>NUCLEOTIDE SEQUENCE [LARGE SCALE GENOMIC DNA]</scope>
    <source>
        <strain evidence="2 3">NCTC10283</strain>
    </source>
</reference>
<sequence>MKKRNLFQKIMSLLNICCLLYLQYMLFVHHHLNSATPMRDISRNLVAFVAPIILMMCLLFWGIIKIKKSNENKIMENKPPFNFPLKLTDTIPPETMRVIWKILAVCLLVGVVGLPMLFVGFGWLARFLFG</sequence>
<keyword evidence="1" id="KW-1133">Transmembrane helix</keyword>
<dbReference type="Proteomes" id="UP000254209">
    <property type="component" value="Unassembled WGS sequence"/>
</dbReference>
<evidence type="ECO:0000313" key="2">
    <source>
        <dbReference type="EMBL" id="SSY71196.1"/>
    </source>
</evidence>
<feature type="transmembrane region" description="Helical" evidence="1">
    <location>
        <begin position="102"/>
        <end position="125"/>
    </location>
</feature>
<feature type="transmembrane region" description="Helical" evidence="1">
    <location>
        <begin position="44"/>
        <end position="64"/>
    </location>
</feature>
<protein>
    <submittedName>
        <fullName evidence="2">Uncharacterized protein</fullName>
    </submittedName>
</protein>
<organism evidence="2 3">
    <name type="scientific">Alysiella crassa</name>
    <dbReference type="NCBI Taxonomy" id="153491"/>
    <lineage>
        <taxon>Bacteria</taxon>
        <taxon>Pseudomonadati</taxon>
        <taxon>Pseudomonadota</taxon>
        <taxon>Betaproteobacteria</taxon>
        <taxon>Neisseriales</taxon>
        <taxon>Neisseriaceae</taxon>
        <taxon>Alysiella</taxon>
    </lineage>
</organism>